<dbReference type="InterPro" id="IPR036509">
    <property type="entry name" value="Met_Sox_Rdtase_MsrA_sf"/>
</dbReference>
<accession>A0A161Q6U7</accession>
<comment type="similarity">
    <text evidence="1 5">Belongs to the MsrA Met sulfoxide reductase family.</text>
</comment>
<evidence type="ECO:0000256" key="5">
    <source>
        <dbReference type="HAMAP-Rule" id="MF_01401"/>
    </source>
</evidence>
<dbReference type="PANTHER" id="PTHR43774:SF1">
    <property type="entry name" value="PEPTIDE METHIONINE SULFOXIDE REDUCTASE MSRA 2"/>
    <property type="match status" value="1"/>
</dbReference>
<dbReference type="PANTHER" id="PTHR43774">
    <property type="entry name" value="PEPTIDE METHIONINE SULFOXIDE REDUCTASE"/>
    <property type="match status" value="1"/>
</dbReference>
<dbReference type="Gene3D" id="3.30.1060.10">
    <property type="entry name" value="Peptide methionine sulphoxide reductase MsrA"/>
    <property type="match status" value="1"/>
</dbReference>
<keyword evidence="2 5" id="KW-0560">Oxidoreductase</keyword>
<dbReference type="RefSeq" id="WP_061948429.1">
    <property type="nucleotide sequence ID" value="NZ_LTAO01000012.1"/>
</dbReference>
<evidence type="ECO:0000256" key="2">
    <source>
        <dbReference type="ARBA" id="ARBA00023002"/>
    </source>
</evidence>
<dbReference type="SUPFAM" id="SSF55068">
    <property type="entry name" value="Peptide methionine sulfoxide reductase"/>
    <property type="match status" value="1"/>
</dbReference>
<dbReference type="Proteomes" id="UP000075806">
    <property type="component" value="Unassembled WGS sequence"/>
</dbReference>
<sequence>MSNTSYEKAIFAGGCFWCMVKPFDRYDGVHSVLSGYTGGMTENPTYEEVCSETTGHYEAVQITFDPQIISYESLLDIFWKQIDPTDSGGQFFDRGQSYQSAIFYQNNEQKNKAERSKEELEKSGRFSQPIATKILPAKPFYHAEEYHQDYYKKNPIRYEMYQRGSGRMKFIKNHWED</sequence>
<protein>
    <recommendedName>
        <fullName evidence="5">Peptide methionine sulfoxide reductase MsrA</fullName>
        <shortName evidence="5">Protein-methionine-S-oxide reductase</shortName>
        <ecNumber evidence="5">1.8.4.11</ecNumber>
    </recommendedName>
    <alternativeName>
        <fullName evidence="5">Peptide-methionine (S)-S-oxide reductase</fullName>
        <shortName evidence="5">Peptide Met(O) reductase</shortName>
    </alternativeName>
</protein>
<dbReference type="GO" id="GO:0033744">
    <property type="term" value="F:L-methionine:thioredoxin-disulfide S-oxidoreductase activity"/>
    <property type="evidence" value="ECO:0007669"/>
    <property type="project" value="RHEA"/>
</dbReference>
<evidence type="ECO:0000256" key="3">
    <source>
        <dbReference type="ARBA" id="ARBA00047806"/>
    </source>
</evidence>
<proteinExistence type="inferred from homology"/>
<evidence type="ECO:0000313" key="7">
    <source>
        <dbReference type="EMBL" id="KYG32108.1"/>
    </source>
</evidence>
<comment type="catalytic activity">
    <reaction evidence="4 5">
        <text>[thioredoxin]-disulfide + L-methionine + H2O = L-methionine (S)-S-oxide + [thioredoxin]-dithiol</text>
        <dbReference type="Rhea" id="RHEA:19993"/>
        <dbReference type="Rhea" id="RHEA-COMP:10698"/>
        <dbReference type="Rhea" id="RHEA-COMP:10700"/>
        <dbReference type="ChEBI" id="CHEBI:15377"/>
        <dbReference type="ChEBI" id="CHEBI:29950"/>
        <dbReference type="ChEBI" id="CHEBI:50058"/>
        <dbReference type="ChEBI" id="CHEBI:57844"/>
        <dbReference type="ChEBI" id="CHEBI:58772"/>
        <dbReference type="EC" id="1.8.4.11"/>
    </reaction>
</comment>
<dbReference type="Pfam" id="PF01625">
    <property type="entry name" value="PMSR"/>
    <property type="match status" value="1"/>
</dbReference>
<dbReference type="HAMAP" id="MF_01401">
    <property type="entry name" value="MsrA"/>
    <property type="match status" value="1"/>
</dbReference>
<feature type="domain" description="Peptide methionine sulphoxide reductase MsrA" evidence="6">
    <location>
        <begin position="8"/>
        <end position="159"/>
    </location>
</feature>
<dbReference type="GO" id="GO:0008113">
    <property type="term" value="F:peptide-methionine (S)-S-oxide reductase activity"/>
    <property type="evidence" value="ECO:0007669"/>
    <property type="project" value="UniProtKB-UniRule"/>
</dbReference>
<comment type="catalytic activity">
    <reaction evidence="3 5">
        <text>L-methionyl-[protein] + [thioredoxin]-disulfide + H2O = L-methionyl-(S)-S-oxide-[protein] + [thioredoxin]-dithiol</text>
        <dbReference type="Rhea" id="RHEA:14217"/>
        <dbReference type="Rhea" id="RHEA-COMP:10698"/>
        <dbReference type="Rhea" id="RHEA-COMP:10700"/>
        <dbReference type="Rhea" id="RHEA-COMP:12313"/>
        <dbReference type="Rhea" id="RHEA-COMP:12315"/>
        <dbReference type="ChEBI" id="CHEBI:15377"/>
        <dbReference type="ChEBI" id="CHEBI:16044"/>
        <dbReference type="ChEBI" id="CHEBI:29950"/>
        <dbReference type="ChEBI" id="CHEBI:44120"/>
        <dbReference type="ChEBI" id="CHEBI:50058"/>
        <dbReference type="EC" id="1.8.4.11"/>
    </reaction>
</comment>
<dbReference type="OrthoDB" id="4174719at2"/>
<dbReference type="STRING" id="519424.AZF04_04880"/>
<dbReference type="EC" id="1.8.4.11" evidence="5"/>
<reference evidence="7" key="1">
    <citation type="submission" date="2016-02" db="EMBL/GenBank/DDBJ databases">
        <title>Genome sequence of Bacillus trypoxylicola KCTC 13244(T).</title>
        <authorList>
            <person name="Jeong H."/>
            <person name="Park S.-H."/>
            <person name="Choi S.-K."/>
        </authorList>
    </citation>
    <scope>NUCLEOTIDE SEQUENCE [LARGE SCALE GENOMIC DNA]</scope>
    <source>
        <strain evidence="7">KCTC 13244</strain>
    </source>
</reference>
<organism evidence="7 8">
    <name type="scientific">Alkalihalobacillus trypoxylicola</name>
    <dbReference type="NCBI Taxonomy" id="519424"/>
    <lineage>
        <taxon>Bacteria</taxon>
        <taxon>Bacillati</taxon>
        <taxon>Bacillota</taxon>
        <taxon>Bacilli</taxon>
        <taxon>Bacillales</taxon>
        <taxon>Bacillaceae</taxon>
        <taxon>Alkalihalobacillus</taxon>
    </lineage>
</organism>
<name>A0A161Q6U7_9BACI</name>
<comment type="function">
    <text evidence="5">Has an important function as a repair enzyme for proteins that have been inactivated by oxidation. Catalyzes the reversible oxidation-reduction of methionine sulfoxide in proteins to methionine.</text>
</comment>
<comment type="caution">
    <text evidence="7">The sequence shown here is derived from an EMBL/GenBank/DDBJ whole genome shotgun (WGS) entry which is preliminary data.</text>
</comment>
<evidence type="ECO:0000259" key="6">
    <source>
        <dbReference type="Pfam" id="PF01625"/>
    </source>
</evidence>
<dbReference type="InterPro" id="IPR002569">
    <property type="entry name" value="Met_Sox_Rdtase_MsrA_dom"/>
</dbReference>
<gene>
    <name evidence="5" type="primary">msrA</name>
    <name evidence="7" type="ORF">AZF04_04880</name>
</gene>
<feature type="active site" evidence="5">
    <location>
        <position position="15"/>
    </location>
</feature>
<dbReference type="NCBIfam" id="TIGR00401">
    <property type="entry name" value="msrA"/>
    <property type="match status" value="1"/>
</dbReference>
<dbReference type="AlphaFoldDB" id="A0A161Q6U7"/>
<keyword evidence="8" id="KW-1185">Reference proteome</keyword>
<evidence type="ECO:0000313" key="8">
    <source>
        <dbReference type="Proteomes" id="UP000075806"/>
    </source>
</evidence>
<evidence type="ECO:0000256" key="1">
    <source>
        <dbReference type="ARBA" id="ARBA00005591"/>
    </source>
</evidence>
<dbReference type="FunFam" id="3.30.1060.10:FF:000003">
    <property type="entry name" value="Peptide methionine sulfoxide reductase MsrA"/>
    <property type="match status" value="1"/>
</dbReference>
<dbReference type="EMBL" id="LTAO01000012">
    <property type="protein sequence ID" value="KYG32108.1"/>
    <property type="molecule type" value="Genomic_DNA"/>
</dbReference>
<evidence type="ECO:0000256" key="4">
    <source>
        <dbReference type="ARBA" id="ARBA00048782"/>
    </source>
</evidence>